<dbReference type="KEGG" id="coh:EAV92_20695"/>
<proteinExistence type="inferred from homology"/>
<dbReference type="CDD" id="cd07814">
    <property type="entry name" value="SRPBCC_CalC_Aha1-like"/>
    <property type="match status" value="1"/>
</dbReference>
<dbReference type="Pfam" id="PF08327">
    <property type="entry name" value="AHSA1"/>
    <property type="match status" value="1"/>
</dbReference>
<dbReference type="AlphaFoldDB" id="A0A3G3K2I1"/>
<dbReference type="Proteomes" id="UP000269097">
    <property type="component" value="Chromosome"/>
</dbReference>
<reference evidence="3 4" key="1">
    <citation type="submission" date="2018-10" db="EMBL/GenBank/DDBJ databases">
        <title>Genome Sequence of Cohnella sp.</title>
        <authorList>
            <person name="Srinivasan S."/>
            <person name="Kim M.K."/>
        </authorList>
    </citation>
    <scope>NUCLEOTIDE SEQUENCE [LARGE SCALE GENOMIC DNA]</scope>
    <source>
        <strain evidence="3 4">18JY8-7</strain>
    </source>
</reference>
<evidence type="ECO:0000259" key="2">
    <source>
        <dbReference type="Pfam" id="PF08327"/>
    </source>
</evidence>
<dbReference type="Gene3D" id="3.30.530.20">
    <property type="match status" value="1"/>
</dbReference>
<organism evidence="3 4">
    <name type="scientific">Cohnella candidum</name>
    <dbReference type="NCBI Taxonomy" id="2674991"/>
    <lineage>
        <taxon>Bacteria</taxon>
        <taxon>Bacillati</taxon>
        <taxon>Bacillota</taxon>
        <taxon>Bacilli</taxon>
        <taxon>Bacillales</taxon>
        <taxon>Paenibacillaceae</taxon>
        <taxon>Cohnella</taxon>
    </lineage>
</organism>
<evidence type="ECO:0000313" key="4">
    <source>
        <dbReference type="Proteomes" id="UP000269097"/>
    </source>
</evidence>
<protein>
    <submittedName>
        <fullName evidence="3">SRPBCC domain-containing protein</fullName>
    </submittedName>
</protein>
<comment type="similarity">
    <text evidence="1">Belongs to the AHA1 family.</text>
</comment>
<evidence type="ECO:0000313" key="3">
    <source>
        <dbReference type="EMBL" id="AYQ74755.1"/>
    </source>
</evidence>
<evidence type="ECO:0000256" key="1">
    <source>
        <dbReference type="ARBA" id="ARBA00006817"/>
    </source>
</evidence>
<accession>A0A3G3K2I1</accession>
<feature type="domain" description="Activator of Hsp90 ATPase homologue 1/2-like C-terminal" evidence="2">
    <location>
        <begin position="25"/>
        <end position="134"/>
    </location>
</feature>
<dbReference type="RefSeq" id="WP_123042835.1">
    <property type="nucleotide sequence ID" value="NZ_CP033433.1"/>
</dbReference>
<dbReference type="SUPFAM" id="SSF55961">
    <property type="entry name" value="Bet v1-like"/>
    <property type="match status" value="1"/>
</dbReference>
<keyword evidence="4" id="KW-1185">Reference proteome</keyword>
<gene>
    <name evidence="3" type="ORF">EAV92_20695</name>
</gene>
<dbReference type="InterPro" id="IPR013538">
    <property type="entry name" value="ASHA1/2-like_C"/>
</dbReference>
<name>A0A3G3K2I1_9BACL</name>
<sequence length="136" mass="15364">MDAKSVGLTQSAGYQIGVRRTLPVSQQQAWDFLVSPEGLKLWLGDIEQVDLEPGAEYRCGDGTSGQMRVVKPLQQLRLTWQKPGWEKASTLQIRLLPIHEDRTTVAFHQEHLDGPQTRALMKVRMEVILGKMAEKL</sequence>
<dbReference type="EMBL" id="CP033433">
    <property type="protein sequence ID" value="AYQ74755.1"/>
    <property type="molecule type" value="Genomic_DNA"/>
</dbReference>
<dbReference type="InterPro" id="IPR023393">
    <property type="entry name" value="START-like_dom_sf"/>
</dbReference>